<evidence type="ECO:0000313" key="2">
    <source>
        <dbReference type="EMBL" id="SDM50317.1"/>
    </source>
</evidence>
<gene>
    <name evidence="2" type="ORF">SAMN04488137_0452</name>
</gene>
<proteinExistence type="predicted"/>
<keyword evidence="1" id="KW-1133">Transmembrane helix</keyword>
<reference evidence="3" key="1">
    <citation type="submission" date="2016-10" db="EMBL/GenBank/DDBJ databases">
        <authorList>
            <person name="Varghese N."/>
            <person name="Submissions S."/>
        </authorList>
    </citation>
    <scope>NUCLEOTIDE SEQUENCE [LARGE SCALE GENOMIC DNA]</scope>
    <source>
        <strain evidence="3">CGMCC 1.6854</strain>
    </source>
</reference>
<dbReference type="EMBL" id="FNHW01000001">
    <property type="protein sequence ID" value="SDM50317.1"/>
    <property type="molecule type" value="Genomic_DNA"/>
</dbReference>
<name>A0A1G9TRE0_9BACL</name>
<dbReference type="RefSeq" id="WP_090232227.1">
    <property type="nucleotide sequence ID" value="NZ_FNHW01000001.1"/>
</dbReference>
<feature type="transmembrane region" description="Helical" evidence="1">
    <location>
        <begin position="433"/>
        <end position="455"/>
    </location>
</feature>
<feature type="transmembrane region" description="Helical" evidence="1">
    <location>
        <begin position="119"/>
        <end position="144"/>
    </location>
</feature>
<feature type="transmembrane region" description="Helical" evidence="1">
    <location>
        <begin position="250"/>
        <end position="267"/>
    </location>
</feature>
<keyword evidence="1" id="KW-0812">Transmembrane</keyword>
<feature type="transmembrane region" description="Helical" evidence="1">
    <location>
        <begin position="315"/>
        <end position="335"/>
    </location>
</feature>
<dbReference type="AlphaFoldDB" id="A0A1G9TRE0"/>
<dbReference type="Proteomes" id="UP000199544">
    <property type="component" value="Unassembled WGS sequence"/>
</dbReference>
<sequence>MRKYLFLAAIILYLLSVFYPTTAVKVALSMVCILIVGVTFTKVSRTVQVISSIFISSGIVMLARSGADELDFIQSVGPMMNLLALFALVPVLAIPIQLGNYAHSIQSIILRKIHNSKQLYFLTSGVSYFFSSFMNLASLPMTYYSVRPSASTYHIHHEERFMSRAITHGFAMPLLWTPVTPIVGIVINMTGVSWGEMLKYLIPLSFAGLLIDWLLAALIFKNRRRTAVLGADEIAAGAVRGESKGSSGKLLQILLAILVFNSLVMFTEKKLPFDFLFIVTLYVVPFAFLWSFILHKQKGFIQEVKHHFSSSIVKLSGQFIIFLCAGFFISAMKFSNVDHVLNEGLLIVKDGVGSHVFLLLIPLVPLALAFTGLHPAVGLALMAEALDPASLQIATPLLTVAMLGGAVGAFLMGPFNATIGMMASITNESPYRISNWNAGFTVSYMLLLMSFLLVLQLV</sequence>
<feature type="transmembrane region" description="Helical" evidence="1">
    <location>
        <begin position="393"/>
        <end position="413"/>
    </location>
</feature>
<dbReference type="OrthoDB" id="2960907at2"/>
<feature type="transmembrane region" description="Helical" evidence="1">
    <location>
        <begin position="47"/>
        <end position="67"/>
    </location>
</feature>
<dbReference type="STRING" id="459525.SAMN04488137_0452"/>
<evidence type="ECO:0008006" key="4">
    <source>
        <dbReference type="Google" id="ProtNLM"/>
    </source>
</evidence>
<accession>A0A1G9TRE0</accession>
<organism evidence="2 3">
    <name type="scientific">Fictibacillus solisalsi</name>
    <dbReference type="NCBI Taxonomy" id="459525"/>
    <lineage>
        <taxon>Bacteria</taxon>
        <taxon>Bacillati</taxon>
        <taxon>Bacillota</taxon>
        <taxon>Bacilli</taxon>
        <taxon>Bacillales</taxon>
        <taxon>Fictibacillaceae</taxon>
        <taxon>Fictibacillus</taxon>
    </lineage>
</organism>
<feature type="transmembrane region" description="Helical" evidence="1">
    <location>
        <begin position="355"/>
        <end position="381"/>
    </location>
</feature>
<protein>
    <recommendedName>
        <fullName evidence="4">Di-and tricarboxylate transporter</fullName>
    </recommendedName>
</protein>
<feature type="transmembrane region" description="Helical" evidence="1">
    <location>
        <begin position="165"/>
        <end position="188"/>
    </location>
</feature>
<evidence type="ECO:0000256" key="1">
    <source>
        <dbReference type="SAM" id="Phobius"/>
    </source>
</evidence>
<keyword evidence="1" id="KW-0472">Membrane</keyword>
<evidence type="ECO:0000313" key="3">
    <source>
        <dbReference type="Proteomes" id="UP000199544"/>
    </source>
</evidence>
<feature type="transmembrane region" description="Helical" evidence="1">
    <location>
        <begin position="79"/>
        <end position="99"/>
    </location>
</feature>
<feature type="transmembrane region" description="Helical" evidence="1">
    <location>
        <begin position="273"/>
        <end position="294"/>
    </location>
</feature>
<keyword evidence="3" id="KW-1185">Reference proteome</keyword>
<feature type="transmembrane region" description="Helical" evidence="1">
    <location>
        <begin position="200"/>
        <end position="220"/>
    </location>
</feature>